<dbReference type="PROSITE" id="PS51257">
    <property type="entry name" value="PROKAR_LIPOPROTEIN"/>
    <property type="match status" value="1"/>
</dbReference>
<dbReference type="Proteomes" id="UP000297540">
    <property type="component" value="Unassembled WGS sequence"/>
</dbReference>
<name>A0A4Y8S8V0_9SPHI</name>
<sequence length="153" mass="17043">MNKILLVLIFAGFLTSCKKEDSAPGADALLKGEWKANLTTDVIFDNATGAELTRVSYLHGLETKLTFDGAGSVTSYDTEYGVTLKHAYTLRTEGNRTYLSTQIVGFAPTEYEITALHDPDLQMKGLVISDSPYSIDGKNYRVHYERTQFFTKQ</sequence>
<comment type="caution">
    <text evidence="1">The sequence shown here is derived from an EMBL/GenBank/DDBJ whole genome shotgun (WGS) entry which is preliminary data.</text>
</comment>
<gene>
    <name evidence="1" type="ORF">E2R66_19085</name>
</gene>
<evidence type="ECO:0008006" key="3">
    <source>
        <dbReference type="Google" id="ProtNLM"/>
    </source>
</evidence>
<dbReference type="OrthoDB" id="760772at2"/>
<protein>
    <recommendedName>
        <fullName evidence="3">Lipocalin-like domain-containing protein</fullName>
    </recommendedName>
</protein>
<dbReference type="RefSeq" id="WP_133233536.1">
    <property type="nucleotide sequence ID" value="NZ_SOZE01000022.1"/>
</dbReference>
<keyword evidence="2" id="KW-1185">Reference proteome</keyword>
<evidence type="ECO:0000313" key="1">
    <source>
        <dbReference type="EMBL" id="TFF35362.1"/>
    </source>
</evidence>
<organism evidence="1 2">
    <name type="scientific">Mucilaginibacter psychrotolerans</name>
    <dbReference type="NCBI Taxonomy" id="1524096"/>
    <lineage>
        <taxon>Bacteria</taxon>
        <taxon>Pseudomonadati</taxon>
        <taxon>Bacteroidota</taxon>
        <taxon>Sphingobacteriia</taxon>
        <taxon>Sphingobacteriales</taxon>
        <taxon>Sphingobacteriaceae</taxon>
        <taxon>Mucilaginibacter</taxon>
    </lineage>
</organism>
<reference evidence="1 2" key="1">
    <citation type="journal article" date="2017" name="Int. J. Syst. Evol. Microbiol.">
        <title>Mucilaginibacterpsychrotolerans sp. nov., isolated from peatlands.</title>
        <authorList>
            <person name="Deng Y."/>
            <person name="Shen L."/>
            <person name="Xu B."/>
            <person name="Liu Y."/>
            <person name="Gu Z."/>
            <person name="Liu H."/>
            <person name="Zhou Y."/>
        </authorList>
    </citation>
    <scope>NUCLEOTIDE SEQUENCE [LARGE SCALE GENOMIC DNA]</scope>
    <source>
        <strain evidence="1 2">NH7-4</strain>
    </source>
</reference>
<dbReference type="EMBL" id="SOZE01000022">
    <property type="protein sequence ID" value="TFF35362.1"/>
    <property type="molecule type" value="Genomic_DNA"/>
</dbReference>
<accession>A0A4Y8S8V0</accession>
<dbReference type="AlphaFoldDB" id="A0A4Y8S8V0"/>
<evidence type="ECO:0000313" key="2">
    <source>
        <dbReference type="Proteomes" id="UP000297540"/>
    </source>
</evidence>
<proteinExistence type="predicted"/>